<dbReference type="InterPro" id="IPR027065">
    <property type="entry name" value="Lon_Prtase"/>
</dbReference>
<dbReference type="EMBL" id="JAUHQA010000001">
    <property type="protein sequence ID" value="MDN4480988.1"/>
    <property type="molecule type" value="Genomic_DNA"/>
</dbReference>
<proteinExistence type="predicted"/>
<sequence>MSAAPPPPPVLLDGAGGDTITDVSGDPLDRRSFVLAATGLGASLLIAVLSILPAPFAIGGPGPTFDTLSEVEGVPLVEIEGAPTFPASGELRLTTVSVARGSSSAFTLGRVLRGWADEARYVVPEEEVFGTPDEEEVFEEQSAQAWITSQESATVAALEALDQPVPAELEVAEVIPTSLATGLLEPGDVIVALNGQDVPTFSALADVLADVTPGDDVSVSYVRGGQTAEVAFATLDDGAGGALMGLGIDPGFELPIDVSVQIDSVGGPSAGLMFSLAIMDMLTEADELADARVAGTGTIDASGDVGAIGGIAMKMHGAVDAGADYFLAPADNCGEVIGNVPAGLDVYSVETLDDAYAAIIGIGSGDTDSLQSCRSP</sequence>
<evidence type="ECO:0000313" key="3">
    <source>
        <dbReference type="EMBL" id="MDN4480988.1"/>
    </source>
</evidence>
<dbReference type="InterPro" id="IPR006311">
    <property type="entry name" value="TAT_signal"/>
</dbReference>
<reference evidence="3" key="1">
    <citation type="submission" date="2023-06" db="EMBL/GenBank/DDBJ databases">
        <title>Egi l300058.</title>
        <authorList>
            <person name="Gao L."/>
            <person name="Fang B.-Z."/>
            <person name="Li W.-J."/>
        </authorList>
    </citation>
    <scope>NUCLEOTIDE SEQUENCE</scope>
    <source>
        <strain evidence="3">EGI L300058</strain>
    </source>
</reference>
<gene>
    <name evidence="3" type="ORF">QQX02_08650</name>
</gene>
<dbReference type="Gene3D" id="2.30.42.10">
    <property type="match status" value="1"/>
</dbReference>
<dbReference type="Gene3D" id="3.30.230.10">
    <property type="match status" value="1"/>
</dbReference>
<dbReference type="SUPFAM" id="SSF50156">
    <property type="entry name" value="PDZ domain-like"/>
    <property type="match status" value="1"/>
</dbReference>
<dbReference type="PANTHER" id="PTHR10046">
    <property type="entry name" value="ATP DEPENDENT LON PROTEASE FAMILY MEMBER"/>
    <property type="match status" value="1"/>
</dbReference>
<evidence type="ECO:0000259" key="1">
    <source>
        <dbReference type="Pfam" id="PF05362"/>
    </source>
</evidence>
<feature type="domain" description="Lon proteolytic" evidence="1">
    <location>
        <begin position="267"/>
        <end position="355"/>
    </location>
</feature>
<name>A0ABT8GHS8_9MICO</name>
<protein>
    <submittedName>
        <fullName evidence="3">PDZ domain-containing protein</fullName>
    </submittedName>
</protein>
<dbReference type="Pfam" id="PF13180">
    <property type="entry name" value="PDZ_2"/>
    <property type="match status" value="1"/>
</dbReference>
<dbReference type="InterPro" id="IPR020568">
    <property type="entry name" value="Ribosomal_Su5_D2-typ_SF"/>
</dbReference>
<dbReference type="InterPro" id="IPR036034">
    <property type="entry name" value="PDZ_sf"/>
</dbReference>
<dbReference type="SUPFAM" id="SSF54211">
    <property type="entry name" value="Ribosomal protein S5 domain 2-like"/>
    <property type="match status" value="1"/>
</dbReference>
<accession>A0ABT8GHS8</accession>
<dbReference type="InterPro" id="IPR001478">
    <property type="entry name" value="PDZ"/>
</dbReference>
<comment type="caution">
    <text evidence="3">The sequence shown here is derived from an EMBL/GenBank/DDBJ whole genome shotgun (WGS) entry which is preliminary data.</text>
</comment>
<dbReference type="RefSeq" id="WP_301142475.1">
    <property type="nucleotide sequence ID" value="NZ_JAUHQA010000001.1"/>
</dbReference>
<dbReference type="InterPro" id="IPR014721">
    <property type="entry name" value="Ribsml_uS5_D2-typ_fold_subgr"/>
</dbReference>
<organism evidence="3 4">
    <name type="scientific">Demequina muriae</name>
    <dbReference type="NCBI Taxonomy" id="3051664"/>
    <lineage>
        <taxon>Bacteria</taxon>
        <taxon>Bacillati</taxon>
        <taxon>Actinomycetota</taxon>
        <taxon>Actinomycetes</taxon>
        <taxon>Micrococcales</taxon>
        <taxon>Demequinaceae</taxon>
        <taxon>Demequina</taxon>
    </lineage>
</organism>
<dbReference type="Proteomes" id="UP001172708">
    <property type="component" value="Unassembled WGS sequence"/>
</dbReference>
<evidence type="ECO:0000259" key="2">
    <source>
        <dbReference type="Pfam" id="PF13180"/>
    </source>
</evidence>
<evidence type="ECO:0000313" key="4">
    <source>
        <dbReference type="Proteomes" id="UP001172708"/>
    </source>
</evidence>
<keyword evidence="4" id="KW-1185">Reference proteome</keyword>
<dbReference type="PROSITE" id="PS51318">
    <property type="entry name" value="TAT"/>
    <property type="match status" value="1"/>
</dbReference>
<dbReference type="Pfam" id="PF05362">
    <property type="entry name" value="Lon_C"/>
    <property type="match status" value="1"/>
</dbReference>
<feature type="domain" description="PDZ" evidence="2">
    <location>
        <begin position="171"/>
        <end position="230"/>
    </location>
</feature>
<dbReference type="InterPro" id="IPR008269">
    <property type="entry name" value="Lon_proteolytic"/>
</dbReference>